<name>A0AAD6ZZJ2_9AGAR</name>
<protein>
    <submittedName>
        <fullName evidence="2">Uncharacterized protein</fullName>
    </submittedName>
</protein>
<evidence type="ECO:0000313" key="2">
    <source>
        <dbReference type="EMBL" id="KAJ7346622.1"/>
    </source>
</evidence>
<keyword evidence="1" id="KW-0812">Transmembrane</keyword>
<feature type="transmembrane region" description="Helical" evidence="1">
    <location>
        <begin position="92"/>
        <end position="111"/>
    </location>
</feature>
<evidence type="ECO:0000256" key="1">
    <source>
        <dbReference type="SAM" id="Phobius"/>
    </source>
</evidence>
<keyword evidence="1" id="KW-0472">Membrane</keyword>
<dbReference type="Proteomes" id="UP001218218">
    <property type="component" value="Unassembled WGS sequence"/>
</dbReference>
<reference evidence="2" key="1">
    <citation type="submission" date="2023-03" db="EMBL/GenBank/DDBJ databases">
        <title>Massive genome expansion in bonnet fungi (Mycena s.s.) driven by repeated elements and novel gene families across ecological guilds.</title>
        <authorList>
            <consortium name="Lawrence Berkeley National Laboratory"/>
            <person name="Harder C.B."/>
            <person name="Miyauchi S."/>
            <person name="Viragh M."/>
            <person name="Kuo A."/>
            <person name="Thoen E."/>
            <person name="Andreopoulos B."/>
            <person name="Lu D."/>
            <person name="Skrede I."/>
            <person name="Drula E."/>
            <person name="Henrissat B."/>
            <person name="Morin E."/>
            <person name="Kohler A."/>
            <person name="Barry K."/>
            <person name="LaButti K."/>
            <person name="Morin E."/>
            <person name="Salamov A."/>
            <person name="Lipzen A."/>
            <person name="Mereny Z."/>
            <person name="Hegedus B."/>
            <person name="Baldrian P."/>
            <person name="Stursova M."/>
            <person name="Weitz H."/>
            <person name="Taylor A."/>
            <person name="Grigoriev I.V."/>
            <person name="Nagy L.G."/>
            <person name="Martin F."/>
            <person name="Kauserud H."/>
        </authorList>
    </citation>
    <scope>NUCLEOTIDE SEQUENCE</scope>
    <source>
        <strain evidence="2">CBHHK002</strain>
    </source>
</reference>
<evidence type="ECO:0000313" key="3">
    <source>
        <dbReference type="Proteomes" id="UP001218218"/>
    </source>
</evidence>
<keyword evidence="3" id="KW-1185">Reference proteome</keyword>
<dbReference type="EMBL" id="JARIHO010000020">
    <property type="protein sequence ID" value="KAJ7346622.1"/>
    <property type="molecule type" value="Genomic_DNA"/>
</dbReference>
<organism evidence="2 3">
    <name type="scientific">Mycena albidolilacea</name>
    <dbReference type="NCBI Taxonomy" id="1033008"/>
    <lineage>
        <taxon>Eukaryota</taxon>
        <taxon>Fungi</taxon>
        <taxon>Dikarya</taxon>
        <taxon>Basidiomycota</taxon>
        <taxon>Agaricomycotina</taxon>
        <taxon>Agaricomycetes</taxon>
        <taxon>Agaricomycetidae</taxon>
        <taxon>Agaricales</taxon>
        <taxon>Marasmiineae</taxon>
        <taxon>Mycenaceae</taxon>
        <taxon>Mycena</taxon>
    </lineage>
</organism>
<sequence length="229" mass="25161">MLTEVVNFGATLALASLLLALSVIKYGPDTLRELPEHGPGVEFVVKSDLHKIVSMIAALLFAFGLTERGFLSCVRRISGEERPINIRTWVSRALSVVYLWAVLWNVLHIWGSHNPQVSGSFKDKFPDEMLYHLTTRVRLTNPAVTYIDPIVTPANATVDCTVGSPVTVVTCQCDHLASLSLRLTTYIDPIVTPADPTVDCTVGSPVVTCDHLGSLSPRFRQTWDMGHCC</sequence>
<keyword evidence="1" id="KW-1133">Transmembrane helix</keyword>
<comment type="caution">
    <text evidence="2">The sequence shown here is derived from an EMBL/GenBank/DDBJ whole genome shotgun (WGS) entry which is preliminary data.</text>
</comment>
<proteinExistence type="predicted"/>
<accession>A0AAD6ZZJ2</accession>
<feature type="transmembrane region" description="Helical" evidence="1">
    <location>
        <begin position="49"/>
        <end position="71"/>
    </location>
</feature>
<dbReference type="AlphaFoldDB" id="A0AAD6ZZJ2"/>
<gene>
    <name evidence="2" type="ORF">DFH08DRAFT_196029</name>
</gene>